<gene>
    <name evidence="1" type="ORF">GCM10022381_21340</name>
</gene>
<evidence type="ECO:0000313" key="1">
    <source>
        <dbReference type="EMBL" id="GAA3878690.1"/>
    </source>
</evidence>
<keyword evidence="2" id="KW-1185">Reference proteome</keyword>
<proteinExistence type="predicted"/>
<evidence type="ECO:0000313" key="2">
    <source>
        <dbReference type="Proteomes" id="UP001501803"/>
    </source>
</evidence>
<organism evidence="1 2">
    <name type="scientific">Leifsonia kafniensis</name>
    <dbReference type="NCBI Taxonomy" id="475957"/>
    <lineage>
        <taxon>Bacteria</taxon>
        <taxon>Bacillati</taxon>
        <taxon>Actinomycetota</taxon>
        <taxon>Actinomycetes</taxon>
        <taxon>Micrococcales</taxon>
        <taxon>Microbacteriaceae</taxon>
        <taxon>Leifsonia</taxon>
    </lineage>
</organism>
<evidence type="ECO:0008006" key="3">
    <source>
        <dbReference type="Google" id="ProtNLM"/>
    </source>
</evidence>
<name>A0ABP7KIQ1_9MICO</name>
<dbReference type="RefSeq" id="WP_345066043.1">
    <property type="nucleotide sequence ID" value="NZ_BAABCN010000004.1"/>
</dbReference>
<sequence>MINLQPPYPTLVLARDLDLVGNDGRALRRGRVAGEQARLLRGVYVSAEVWNAADDDARYLLRITAAVLTRKSSAVVSHLSAARIWGLPIFGRWPRDVHLTALGGRTRESKNGIRWHHEVLRAGDVVEIDGMLVTSRLRTMVDLARTTSFASAVASLDAGLRQKFTSKNGMPDSDISKDELGDAIRRLGSRRGCRPAKVAGDFADGDSDSAGESVSRAHIFLSGMPAPELQVVYPRADGGKDIVDFTWDKKHHLRNLPLLGEFDGKVKYTRDQYLQGRTMDEVVWEEKVRQDRLCTPGRLMVRWLWGDAASPARLRAKLLEAGLRPER</sequence>
<accession>A0ABP7KIQ1</accession>
<protein>
    <recommendedName>
        <fullName evidence="3">Transcriptional regulator, AbiEi antitoxin, Type IV TA system</fullName>
    </recommendedName>
</protein>
<dbReference type="Proteomes" id="UP001501803">
    <property type="component" value="Unassembled WGS sequence"/>
</dbReference>
<reference evidence="2" key="1">
    <citation type="journal article" date="2019" name="Int. J. Syst. Evol. Microbiol.">
        <title>The Global Catalogue of Microorganisms (GCM) 10K type strain sequencing project: providing services to taxonomists for standard genome sequencing and annotation.</title>
        <authorList>
            <consortium name="The Broad Institute Genomics Platform"/>
            <consortium name="The Broad Institute Genome Sequencing Center for Infectious Disease"/>
            <person name="Wu L."/>
            <person name="Ma J."/>
        </authorList>
    </citation>
    <scope>NUCLEOTIDE SEQUENCE [LARGE SCALE GENOMIC DNA]</scope>
    <source>
        <strain evidence="2">JCM 17021</strain>
    </source>
</reference>
<comment type="caution">
    <text evidence="1">The sequence shown here is derived from an EMBL/GenBank/DDBJ whole genome shotgun (WGS) entry which is preliminary data.</text>
</comment>
<dbReference type="EMBL" id="BAABCN010000004">
    <property type="protein sequence ID" value="GAA3878690.1"/>
    <property type="molecule type" value="Genomic_DNA"/>
</dbReference>